<accession>A0ABR6MXN8</accession>
<organism evidence="1 2">
    <name type="scientific">Deinococcus metallilatus</name>
    <dbReference type="NCBI Taxonomy" id="1211322"/>
    <lineage>
        <taxon>Bacteria</taxon>
        <taxon>Thermotogati</taxon>
        <taxon>Deinococcota</taxon>
        <taxon>Deinococci</taxon>
        <taxon>Deinococcales</taxon>
        <taxon>Deinococcaceae</taxon>
        <taxon>Deinococcus</taxon>
    </lineage>
</organism>
<sequence>MRPTFFFYKRQATRHKSKKEAPAGASLFVAFAQATLTPWDFSRRRAVWVGWAPTESQ</sequence>
<proteinExistence type="predicted"/>
<protein>
    <submittedName>
        <fullName evidence="1">Uncharacterized protein</fullName>
    </submittedName>
</protein>
<comment type="caution">
    <text evidence="1">The sequence shown here is derived from an EMBL/GenBank/DDBJ whole genome shotgun (WGS) entry which is preliminary data.</text>
</comment>
<evidence type="ECO:0000313" key="1">
    <source>
        <dbReference type="EMBL" id="MBB5296693.1"/>
    </source>
</evidence>
<evidence type="ECO:0000313" key="2">
    <source>
        <dbReference type="Proteomes" id="UP000536909"/>
    </source>
</evidence>
<gene>
    <name evidence="1" type="ORF">HNQ10_003546</name>
</gene>
<dbReference type="Proteomes" id="UP000536909">
    <property type="component" value="Unassembled WGS sequence"/>
</dbReference>
<keyword evidence="2" id="KW-1185">Reference proteome</keyword>
<reference evidence="1 2" key="1">
    <citation type="submission" date="2020-08" db="EMBL/GenBank/DDBJ databases">
        <title>Genomic Encyclopedia of Type Strains, Phase IV (KMG-IV): sequencing the most valuable type-strain genomes for metagenomic binning, comparative biology and taxonomic classification.</title>
        <authorList>
            <person name="Goeker M."/>
        </authorList>
    </citation>
    <scope>NUCLEOTIDE SEQUENCE [LARGE SCALE GENOMIC DNA]</scope>
    <source>
        <strain evidence="1 2">DSM 105434</strain>
    </source>
</reference>
<name>A0ABR6MXN8_9DEIO</name>
<dbReference type="EMBL" id="JACHFV010000013">
    <property type="protein sequence ID" value="MBB5296693.1"/>
    <property type="molecule type" value="Genomic_DNA"/>
</dbReference>